<evidence type="ECO:0000313" key="2">
    <source>
        <dbReference type="Proteomes" id="UP001497472"/>
    </source>
</evidence>
<protein>
    <submittedName>
        <fullName evidence="1">Uncharacterized protein</fullName>
    </submittedName>
</protein>
<reference evidence="1 2" key="1">
    <citation type="submission" date="2023-11" db="EMBL/GenBank/DDBJ databases">
        <authorList>
            <person name="Okamura Y."/>
        </authorList>
    </citation>
    <scope>NUCLEOTIDE SEQUENCE [LARGE SCALE GENOMIC DNA]</scope>
</reference>
<dbReference type="Proteomes" id="UP001497472">
    <property type="component" value="Unassembled WGS sequence"/>
</dbReference>
<evidence type="ECO:0000313" key="1">
    <source>
        <dbReference type="EMBL" id="CAK1554858.1"/>
    </source>
</evidence>
<organism evidence="1 2">
    <name type="scientific">Leptosia nina</name>
    <dbReference type="NCBI Taxonomy" id="320188"/>
    <lineage>
        <taxon>Eukaryota</taxon>
        <taxon>Metazoa</taxon>
        <taxon>Ecdysozoa</taxon>
        <taxon>Arthropoda</taxon>
        <taxon>Hexapoda</taxon>
        <taxon>Insecta</taxon>
        <taxon>Pterygota</taxon>
        <taxon>Neoptera</taxon>
        <taxon>Endopterygota</taxon>
        <taxon>Lepidoptera</taxon>
        <taxon>Glossata</taxon>
        <taxon>Ditrysia</taxon>
        <taxon>Papilionoidea</taxon>
        <taxon>Pieridae</taxon>
        <taxon>Pierinae</taxon>
        <taxon>Leptosia</taxon>
    </lineage>
</organism>
<dbReference type="EMBL" id="CAVLEF010000279">
    <property type="protein sequence ID" value="CAK1554858.1"/>
    <property type="molecule type" value="Genomic_DNA"/>
</dbReference>
<accession>A0AAV1K2J5</accession>
<comment type="caution">
    <text evidence="1">The sequence shown here is derived from an EMBL/GenBank/DDBJ whole genome shotgun (WGS) entry which is preliminary data.</text>
</comment>
<keyword evidence="2" id="KW-1185">Reference proteome</keyword>
<dbReference type="AlphaFoldDB" id="A0AAV1K2J5"/>
<proteinExistence type="predicted"/>
<sequence>MSLPVIHYSNTRQSSLTNRIHHPLRSEGFRAKKLFAQLRIGGKTPRNGRWVRARKMAAGFSPARGSRAFESVLGKVVESVLRGTGFRPPAVATGTGVRGTPPDQTPSAFRRLACVPLTLRTVA</sequence>
<name>A0AAV1K2J5_9NEOP</name>
<gene>
    <name evidence="1" type="ORF">LNINA_LOCUS13717</name>
</gene>